<dbReference type="Pfam" id="PF00392">
    <property type="entry name" value="GntR"/>
    <property type="match status" value="1"/>
</dbReference>
<evidence type="ECO:0000313" key="7">
    <source>
        <dbReference type="Proteomes" id="UP001331936"/>
    </source>
</evidence>
<reference evidence="6 7" key="1">
    <citation type="submission" date="2023-08" db="EMBL/GenBank/DDBJ databases">
        <authorList>
            <person name="Girao M."/>
            <person name="Carvalho M.F."/>
        </authorList>
    </citation>
    <scope>NUCLEOTIDE SEQUENCE [LARGE SCALE GENOMIC DNA]</scope>
    <source>
        <strain evidence="6 7">CC-R104</strain>
    </source>
</reference>
<dbReference type="InterPro" id="IPR050679">
    <property type="entry name" value="Bact_HTH_transcr_reg"/>
</dbReference>
<keyword evidence="2" id="KW-0238">DNA-binding</keyword>
<dbReference type="Gene3D" id="1.10.10.10">
    <property type="entry name" value="Winged helix-like DNA-binding domain superfamily/Winged helix DNA-binding domain"/>
    <property type="match status" value="1"/>
</dbReference>
<dbReference type="InterPro" id="IPR036388">
    <property type="entry name" value="WH-like_DNA-bd_sf"/>
</dbReference>
<evidence type="ECO:0000313" key="6">
    <source>
        <dbReference type="EMBL" id="MEE2031371.1"/>
    </source>
</evidence>
<name>A0ABU7JMV5_9NOCA</name>
<dbReference type="CDD" id="cd07377">
    <property type="entry name" value="WHTH_GntR"/>
    <property type="match status" value="1"/>
</dbReference>
<proteinExistence type="predicted"/>
<dbReference type="PANTHER" id="PTHR44846">
    <property type="entry name" value="MANNOSYL-D-GLYCERATE TRANSPORT/METABOLISM SYSTEM REPRESSOR MNGR-RELATED"/>
    <property type="match status" value="1"/>
</dbReference>
<gene>
    <name evidence="6" type="ORF">Q8814_04470</name>
</gene>
<keyword evidence="7" id="KW-1185">Reference proteome</keyword>
<dbReference type="EMBL" id="JAUZMZ010000014">
    <property type="protein sequence ID" value="MEE2031371.1"/>
    <property type="molecule type" value="Genomic_DNA"/>
</dbReference>
<dbReference type="PANTHER" id="PTHR44846:SF17">
    <property type="entry name" value="GNTR-FAMILY TRANSCRIPTIONAL REGULATOR"/>
    <property type="match status" value="1"/>
</dbReference>
<accession>A0ABU7JMV5</accession>
<dbReference type="InterPro" id="IPR036390">
    <property type="entry name" value="WH_DNA-bd_sf"/>
</dbReference>
<protein>
    <submittedName>
        <fullName evidence="6">Winged helix-turn-helix domain-containing protein</fullName>
    </submittedName>
</protein>
<dbReference type="SMART" id="SM00345">
    <property type="entry name" value="HTH_GNTR"/>
    <property type="match status" value="1"/>
</dbReference>
<sequence>MAYKYEGVATDLKHRMTWKEWSVGEQLPGVHELAAHYDVSPSVVKDAQEVLRMEGLIETRRGSGSFVVAIPEAGDMTLGMHRQLEAIRDDLAAAREAVVRAERRLSALTDLA</sequence>
<keyword evidence="1" id="KW-0805">Transcription regulation</keyword>
<dbReference type="PROSITE" id="PS50949">
    <property type="entry name" value="HTH_GNTR"/>
    <property type="match status" value="1"/>
</dbReference>
<dbReference type="RefSeq" id="WP_330150806.1">
    <property type="nucleotide sequence ID" value="NZ_JAUZMZ010000014.1"/>
</dbReference>
<evidence type="ECO:0000256" key="4">
    <source>
        <dbReference type="SAM" id="Coils"/>
    </source>
</evidence>
<feature type="domain" description="HTH gntR-type" evidence="5">
    <location>
        <begin position="2"/>
        <end position="70"/>
    </location>
</feature>
<evidence type="ECO:0000256" key="2">
    <source>
        <dbReference type="ARBA" id="ARBA00023125"/>
    </source>
</evidence>
<keyword evidence="4" id="KW-0175">Coiled coil</keyword>
<dbReference type="Proteomes" id="UP001331936">
    <property type="component" value="Unassembled WGS sequence"/>
</dbReference>
<evidence type="ECO:0000259" key="5">
    <source>
        <dbReference type="PROSITE" id="PS50949"/>
    </source>
</evidence>
<evidence type="ECO:0000256" key="3">
    <source>
        <dbReference type="ARBA" id="ARBA00023163"/>
    </source>
</evidence>
<keyword evidence="3" id="KW-0804">Transcription</keyword>
<comment type="caution">
    <text evidence="6">The sequence shown here is derived from an EMBL/GenBank/DDBJ whole genome shotgun (WGS) entry which is preliminary data.</text>
</comment>
<dbReference type="SUPFAM" id="SSF46785">
    <property type="entry name" value="Winged helix' DNA-binding domain"/>
    <property type="match status" value="1"/>
</dbReference>
<dbReference type="InterPro" id="IPR000524">
    <property type="entry name" value="Tscrpt_reg_HTH_GntR"/>
</dbReference>
<organism evidence="6 7">
    <name type="scientific">Rhodococcus chondri</name>
    <dbReference type="NCBI Taxonomy" id="3065941"/>
    <lineage>
        <taxon>Bacteria</taxon>
        <taxon>Bacillati</taxon>
        <taxon>Actinomycetota</taxon>
        <taxon>Actinomycetes</taxon>
        <taxon>Mycobacteriales</taxon>
        <taxon>Nocardiaceae</taxon>
        <taxon>Rhodococcus</taxon>
    </lineage>
</organism>
<feature type="coiled-coil region" evidence="4">
    <location>
        <begin position="84"/>
        <end position="111"/>
    </location>
</feature>
<evidence type="ECO:0000256" key="1">
    <source>
        <dbReference type="ARBA" id="ARBA00023015"/>
    </source>
</evidence>